<dbReference type="Proteomes" id="UP000077266">
    <property type="component" value="Unassembled WGS sequence"/>
</dbReference>
<dbReference type="OrthoDB" id="3267076at2759"/>
<sequence>MLQMRQDWHHPLTDLARRLDHLSQVAVRGLARVFKAFGLRAVLNDSRIATLPDSGQLTVDRLLDILRVDKNNKGNKKRIVLLSRIGKMLEERAPPVPVAAICKVLRRAVNPGTPFNALIKMATPDSKSS</sequence>
<proteinExistence type="predicted"/>
<accession>A0A165DIF2</accession>
<dbReference type="STRING" id="1314781.A0A165DIF2"/>
<name>A0A165DIF2_EXIGL</name>
<dbReference type="SUPFAM" id="SSF56796">
    <property type="entry name" value="Dehydroquinate synthase-like"/>
    <property type="match status" value="1"/>
</dbReference>
<dbReference type="InParanoid" id="A0A165DIF2"/>
<organism evidence="1 2">
    <name type="scientific">Exidia glandulosa HHB12029</name>
    <dbReference type="NCBI Taxonomy" id="1314781"/>
    <lineage>
        <taxon>Eukaryota</taxon>
        <taxon>Fungi</taxon>
        <taxon>Dikarya</taxon>
        <taxon>Basidiomycota</taxon>
        <taxon>Agaricomycotina</taxon>
        <taxon>Agaricomycetes</taxon>
        <taxon>Auriculariales</taxon>
        <taxon>Exidiaceae</taxon>
        <taxon>Exidia</taxon>
    </lineage>
</organism>
<dbReference type="EMBL" id="KV426217">
    <property type="protein sequence ID" value="KZV84610.1"/>
    <property type="molecule type" value="Genomic_DNA"/>
</dbReference>
<reference evidence="1 2" key="1">
    <citation type="journal article" date="2016" name="Mol. Biol. Evol.">
        <title>Comparative Genomics of Early-Diverging Mushroom-Forming Fungi Provides Insights into the Origins of Lignocellulose Decay Capabilities.</title>
        <authorList>
            <person name="Nagy L.G."/>
            <person name="Riley R."/>
            <person name="Tritt A."/>
            <person name="Adam C."/>
            <person name="Daum C."/>
            <person name="Floudas D."/>
            <person name="Sun H."/>
            <person name="Yadav J.S."/>
            <person name="Pangilinan J."/>
            <person name="Larsson K.H."/>
            <person name="Matsuura K."/>
            <person name="Barry K."/>
            <person name="Labutti K."/>
            <person name="Kuo R."/>
            <person name="Ohm R.A."/>
            <person name="Bhattacharya S.S."/>
            <person name="Shirouzu T."/>
            <person name="Yoshinaga Y."/>
            <person name="Martin F.M."/>
            <person name="Grigoriev I.V."/>
            <person name="Hibbett D.S."/>
        </authorList>
    </citation>
    <scope>NUCLEOTIDE SEQUENCE [LARGE SCALE GENOMIC DNA]</scope>
    <source>
        <strain evidence="1 2">HHB12029</strain>
    </source>
</reference>
<dbReference type="AlphaFoldDB" id="A0A165DIF2"/>
<evidence type="ECO:0000313" key="1">
    <source>
        <dbReference type="EMBL" id="KZV84610.1"/>
    </source>
</evidence>
<gene>
    <name evidence="1" type="ORF">EXIGLDRAFT_726972</name>
</gene>
<protein>
    <submittedName>
        <fullName evidence="1">Uncharacterized protein</fullName>
    </submittedName>
</protein>
<evidence type="ECO:0000313" key="2">
    <source>
        <dbReference type="Proteomes" id="UP000077266"/>
    </source>
</evidence>
<dbReference type="Gene3D" id="1.20.1090.10">
    <property type="entry name" value="Dehydroquinate synthase-like - alpha domain"/>
    <property type="match status" value="1"/>
</dbReference>
<keyword evidence="2" id="KW-1185">Reference proteome</keyword>